<name>A0A8S1XK65_PAROT</name>
<dbReference type="AlphaFoldDB" id="A0A8S1XK65"/>
<evidence type="ECO:0000313" key="1">
    <source>
        <dbReference type="EMBL" id="CAD8201279.1"/>
    </source>
</evidence>
<protein>
    <submittedName>
        <fullName evidence="1">Uncharacterized protein</fullName>
    </submittedName>
</protein>
<gene>
    <name evidence="1" type="ORF">POCTA_138.1.T1240007</name>
</gene>
<reference evidence="1" key="1">
    <citation type="submission" date="2021-01" db="EMBL/GenBank/DDBJ databases">
        <authorList>
            <consortium name="Genoscope - CEA"/>
            <person name="William W."/>
        </authorList>
    </citation>
    <scope>NUCLEOTIDE SEQUENCE</scope>
</reference>
<proteinExistence type="predicted"/>
<sequence>MLRINSTSNNRSQRSMTDFEANLKFALMSSLKFQWNLKNQRRCRQKFTGVKNL</sequence>
<dbReference type="EMBL" id="CAJJDP010000124">
    <property type="protein sequence ID" value="CAD8201279.1"/>
    <property type="molecule type" value="Genomic_DNA"/>
</dbReference>
<organism evidence="1 2">
    <name type="scientific">Paramecium octaurelia</name>
    <dbReference type="NCBI Taxonomy" id="43137"/>
    <lineage>
        <taxon>Eukaryota</taxon>
        <taxon>Sar</taxon>
        <taxon>Alveolata</taxon>
        <taxon>Ciliophora</taxon>
        <taxon>Intramacronucleata</taxon>
        <taxon>Oligohymenophorea</taxon>
        <taxon>Peniculida</taxon>
        <taxon>Parameciidae</taxon>
        <taxon>Paramecium</taxon>
    </lineage>
</organism>
<dbReference type="Proteomes" id="UP000683925">
    <property type="component" value="Unassembled WGS sequence"/>
</dbReference>
<evidence type="ECO:0000313" key="2">
    <source>
        <dbReference type="Proteomes" id="UP000683925"/>
    </source>
</evidence>
<comment type="caution">
    <text evidence="1">The sequence shown here is derived from an EMBL/GenBank/DDBJ whole genome shotgun (WGS) entry which is preliminary data.</text>
</comment>
<keyword evidence="2" id="KW-1185">Reference proteome</keyword>
<accession>A0A8S1XK65</accession>